<accession>A0AAD1CHB5</accession>
<dbReference type="NCBIfam" id="TIGR02208">
    <property type="entry name" value="lipid_A_msbB"/>
    <property type="match status" value="1"/>
</dbReference>
<dbReference type="GO" id="GO:0005886">
    <property type="term" value="C:plasma membrane"/>
    <property type="evidence" value="ECO:0007669"/>
    <property type="project" value="UniProtKB-SubCell"/>
</dbReference>
<proteinExistence type="inferred from homology"/>
<comment type="function">
    <text evidence="6">Catalyzes the transfer of an acyl chain from an acyl-[acyl-carrier-protein] (ACP) to a Kdo(2)-(acyl)-lipid IV(A) to form a Kdo(2)-lipid A.</text>
</comment>
<dbReference type="PANTHER" id="PTHR30606:SF4">
    <property type="entry name" value="LIPID A BIOSYNTHESIS MYRISTOYLTRANSFERASE"/>
    <property type="match status" value="1"/>
</dbReference>
<protein>
    <recommendedName>
        <fullName evidence="6">Lipid A biosynthesis acyltransferase</fullName>
        <ecNumber evidence="6">2.3.1.243</ecNumber>
    </recommendedName>
    <alternativeName>
        <fullName evidence="6">Kdo(2)-lauroyl-lipid IV(A) acyltransferase</fullName>
    </alternativeName>
</protein>
<dbReference type="CDD" id="cd07984">
    <property type="entry name" value="LPLAT_LABLAT-like"/>
    <property type="match status" value="1"/>
</dbReference>
<dbReference type="InterPro" id="IPR004960">
    <property type="entry name" value="LipA_acyltrans"/>
</dbReference>
<dbReference type="GO" id="GO:0009103">
    <property type="term" value="P:lipopolysaccharide biosynthetic process"/>
    <property type="evidence" value="ECO:0007669"/>
    <property type="project" value="UniProtKB-UniRule"/>
</dbReference>
<dbReference type="NCBIfam" id="NF006507">
    <property type="entry name" value="PRK08943.1"/>
    <property type="match status" value="1"/>
</dbReference>
<dbReference type="HAMAP" id="MF_01944">
    <property type="entry name" value="Lipid_A_LpxM"/>
    <property type="match status" value="1"/>
</dbReference>
<dbReference type="AlphaFoldDB" id="A0AAD1CHB5"/>
<name>A0AAD1CHB5_PHODP</name>
<keyword evidence="4 6" id="KW-0472">Membrane</keyword>
<keyword evidence="6" id="KW-0812">Transmembrane</keyword>
<evidence type="ECO:0000256" key="2">
    <source>
        <dbReference type="ARBA" id="ARBA00022519"/>
    </source>
</evidence>
<keyword evidence="2 6" id="KW-0997">Cell inner membrane</keyword>
<evidence type="ECO:0000256" key="5">
    <source>
        <dbReference type="ARBA" id="ARBA00023315"/>
    </source>
</evidence>
<sequence length="319" mass="36834">MAFMLDHYDKQAYHPQFSWHFLHPKYWGTWLAVFFSALFCLLPHNARRALATIFAKQAIKIKKGANLRARVNLSLCFPDKTEAEREEILLQNLITAGSFLLGFAALSMRNRQWLEDHTVIRGMDNLTSLTEQGQSVILLVPHTWAIDIPAVLLASRGLPVSAMAKKQKNEVSDWLMHKQRVQYGGRVYERSGGIKPFIKSIRDGYLGYYLPDEDLGPEHSVFVDFFATKKATMSGLGRVAKLSRSKIVPLFSMYNSETENYELDFYPALPFPTDSEEQDARMMNECIEQYVTERPEQYMWILRLLKTRPEGQCNPYHKQ</sequence>
<comment type="pathway">
    <text evidence="6">Glycolipid biosynthesis; KDO(2)-lipid A biosynthesis; KDO(2)-lipid A from CMP-3-deoxy-D-manno-octulosonate and lipid IV(A): step 4/4.</text>
</comment>
<organism evidence="7 8">
    <name type="scientific">Photobacterium damsela subsp. piscicida</name>
    <name type="common">Pasteurella piscicida</name>
    <dbReference type="NCBI Taxonomy" id="38294"/>
    <lineage>
        <taxon>Bacteria</taxon>
        <taxon>Pseudomonadati</taxon>
        <taxon>Pseudomonadota</taxon>
        <taxon>Gammaproteobacteria</taxon>
        <taxon>Vibrionales</taxon>
        <taxon>Vibrionaceae</taxon>
        <taxon>Photobacterium</taxon>
    </lineage>
</organism>
<dbReference type="GO" id="GO:0009276">
    <property type="term" value="C:Gram-negative-bacterium-type cell wall"/>
    <property type="evidence" value="ECO:0007669"/>
    <property type="project" value="InterPro"/>
</dbReference>
<keyword evidence="6" id="KW-0448">Lipopolysaccharide biosynthesis</keyword>
<feature type="short sequence motif" description="HXXXXD motif" evidence="6">
    <location>
        <begin position="142"/>
        <end position="147"/>
    </location>
</feature>
<dbReference type="InterPro" id="IPR011921">
    <property type="entry name" value="Lipid_A_MsbB"/>
</dbReference>
<evidence type="ECO:0000313" key="7">
    <source>
        <dbReference type="EMBL" id="BAX54451.1"/>
    </source>
</evidence>
<comment type="pathway">
    <text evidence="6">Bacterial outer membrane biogenesis; lipopolysaccharide biosynthesis.</text>
</comment>
<dbReference type="GO" id="GO:0016747">
    <property type="term" value="F:acyltransferase activity, transferring groups other than amino-acyl groups"/>
    <property type="evidence" value="ECO:0007669"/>
    <property type="project" value="InterPro"/>
</dbReference>
<evidence type="ECO:0000256" key="3">
    <source>
        <dbReference type="ARBA" id="ARBA00022679"/>
    </source>
</evidence>
<comment type="catalytic activity">
    <reaction evidence="6">
        <text>an alpha-Kdo-(2-&gt;4)-alpha-Kdo-(2-&gt;6)-(acyl)-lipid IVA + a fatty acyl-[ACP] = an alpha-Kdo-(2-&gt;4)-alpha-Kdo-(2-&gt;6)-lipid A + holo-[ACP]</text>
        <dbReference type="Rhea" id="RHEA:69400"/>
        <dbReference type="Rhea" id="RHEA-COMP:9685"/>
        <dbReference type="Rhea" id="RHEA-COMP:14125"/>
        <dbReference type="ChEBI" id="CHEBI:64479"/>
        <dbReference type="ChEBI" id="CHEBI:138651"/>
        <dbReference type="ChEBI" id="CHEBI:176430"/>
        <dbReference type="ChEBI" id="CHEBI:176431"/>
        <dbReference type="EC" id="2.3.1.243"/>
    </reaction>
</comment>
<gene>
    <name evidence="6" type="primary">lpxM</name>
    <name evidence="7" type="ORF">PDPUS_1_03077</name>
</gene>
<feature type="transmembrane region" description="Helical" evidence="6">
    <location>
        <begin position="27"/>
        <end position="46"/>
    </location>
</feature>
<keyword evidence="5 6" id="KW-0012">Acyltransferase</keyword>
<comment type="subcellular location">
    <subcellularLocation>
        <location evidence="6">Cell inner membrane</location>
        <topology evidence="6">Single-pass membrane protein</topology>
    </subcellularLocation>
</comment>
<evidence type="ECO:0000256" key="6">
    <source>
        <dbReference type="HAMAP-Rule" id="MF_01944"/>
    </source>
</evidence>
<evidence type="ECO:0000256" key="4">
    <source>
        <dbReference type="ARBA" id="ARBA00023136"/>
    </source>
</evidence>
<keyword evidence="3 6" id="KW-0808">Transferase</keyword>
<evidence type="ECO:0000256" key="1">
    <source>
        <dbReference type="ARBA" id="ARBA00022475"/>
    </source>
</evidence>
<reference evidence="8" key="1">
    <citation type="submission" date="2017-05" db="EMBL/GenBank/DDBJ databases">
        <title>Whole genome sequence of fish pathogenic bacteria, Photobacterium damselae subsp. piscicida, strain 91-197, isolated from hybrid striped bass (Morone sp.) in USA.</title>
        <authorList>
            <person name="Teru Y."/>
            <person name="Hikima J."/>
            <person name="Kono T."/>
            <person name="Sakai M."/>
            <person name="Takano T."/>
            <person name="Hawke J.P."/>
            <person name="Takeyama H."/>
            <person name="Aoki T."/>
        </authorList>
    </citation>
    <scope>NUCLEOTIDE SEQUENCE [LARGE SCALE GENOMIC DNA]</scope>
    <source>
        <strain evidence="8">91-197</strain>
    </source>
</reference>
<dbReference type="GO" id="GO:0036104">
    <property type="term" value="P:Kdo2-lipid A biosynthetic process"/>
    <property type="evidence" value="ECO:0007669"/>
    <property type="project" value="UniProtKB-UniRule"/>
</dbReference>
<dbReference type="EC" id="2.3.1.243" evidence="6"/>
<dbReference type="Pfam" id="PF03279">
    <property type="entry name" value="Lip_A_acyltrans"/>
    <property type="match status" value="1"/>
</dbReference>
<dbReference type="PANTHER" id="PTHR30606">
    <property type="entry name" value="LIPID A BIOSYNTHESIS LAUROYL ACYLTRANSFERASE"/>
    <property type="match status" value="1"/>
</dbReference>
<evidence type="ECO:0000313" key="8">
    <source>
        <dbReference type="Proteomes" id="UP000218676"/>
    </source>
</evidence>
<keyword evidence="6" id="KW-1133">Transmembrane helix</keyword>
<comment type="similarity">
    <text evidence="6">Belongs to the LpxL/LpxM/LpxP family. LpxM subfamily.</text>
</comment>
<dbReference type="Proteomes" id="UP000218676">
    <property type="component" value="Chromosome 1"/>
</dbReference>
<keyword evidence="1 6" id="KW-1003">Cell membrane</keyword>
<dbReference type="EMBL" id="AP018045">
    <property type="protein sequence ID" value="BAX54451.1"/>
    <property type="molecule type" value="Genomic_DNA"/>
</dbReference>
<dbReference type="PIRSF" id="PIRSF026649">
    <property type="entry name" value="MsbB"/>
    <property type="match status" value="1"/>
</dbReference>